<evidence type="ECO:0000256" key="1">
    <source>
        <dbReference type="SAM" id="MobiDB-lite"/>
    </source>
</evidence>
<proteinExistence type="predicted"/>
<organism evidence="3 4">
    <name type="scientific">Kwoniella dendrophila CBS 6074</name>
    <dbReference type="NCBI Taxonomy" id="1295534"/>
    <lineage>
        <taxon>Eukaryota</taxon>
        <taxon>Fungi</taxon>
        <taxon>Dikarya</taxon>
        <taxon>Basidiomycota</taxon>
        <taxon>Agaricomycotina</taxon>
        <taxon>Tremellomycetes</taxon>
        <taxon>Tremellales</taxon>
        <taxon>Cryptococcaceae</taxon>
        <taxon>Kwoniella</taxon>
    </lineage>
</organism>
<dbReference type="RefSeq" id="XP_066078040.1">
    <property type="nucleotide sequence ID" value="XM_066221943.1"/>
</dbReference>
<dbReference type="Proteomes" id="UP001355207">
    <property type="component" value="Chromosome 8"/>
</dbReference>
<feature type="transmembrane region" description="Helical" evidence="2">
    <location>
        <begin position="53"/>
        <end position="72"/>
    </location>
</feature>
<evidence type="ECO:0000256" key="2">
    <source>
        <dbReference type="SAM" id="Phobius"/>
    </source>
</evidence>
<feature type="region of interest" description="Disordered" evidence="1">
    <location>
        <begin position="1"/>
        <end position="23"/>
    </location>
</feature>
<sequence>MSDPEISSSERHEDGVTPEMPLENRFPQIQINGDNRADYKANDIRTICLPVEAAMGIACILSFIVVIAQVAISSSLGFP</sequence>
<evidence type="ECO:0000313" key="3">
    <source>
        <dbReference type="EMBL" id="WWC91278.1"/>
    </source>
</evidence>
<keyword evidence="2" id="KW-0812">Transmembrane</keyword>
<keyword evidence="4" id="KW-1185">Reference proteome</keyword>
<dbReference type="AlphaFoldDB" id="A0AAX4K2F1"/>
<gene>
    <name evidence="3" type="ORF">L201_006221</name>
</gene>
<dbReference type="EMBL" id="CP144105">
    <property type="protein sequence ID" value="WWC91278.1"/>
    <property type="molecule type" value="Genomic_DNA"/>
</dbReference>
<accession>A0AAX4K2F1</accession>
<keyword evidence="2" id="KW-0472">Membrane</keyword>
<reference evidence="3 4" key="1">
    <citation type="submission" date="2024-01" db="EMBL/GenBank/DDBJ databases">
        <title>Comparative genomics of Cryptococcus and Kwoniella reveals pathogenesis evolution and contrasting modes of karyotype evolution via chromosome fusion or intercentromeric recombination.</title>
        <authorList>
            <person name="Coelho M.A."/>
            <person name="David-Palma M."/>
            <person name="Shea T."/>
            <person name="Bowers K."/>
            <person name="McGinley-Smith S."/>
            <person name="Mohammad A.W."/>
            <person name="Gnirke A."/>
            <person name="Yurkov A.M."/>
            <person name="Nowrousian M."/>
            <person name="Sun S."/>
            <person name="Cuomo C.A."/>
            <person name="Heitman J."/>
        </authorList>
    </citation>
    <scope>NUCLEOTIDE SEQUENCE [LARGE SCALE GENOMIC DNA]</scope>
    <source>
        <strain evidence="3 4">CBS 6074</strain>
    </source>
</reference>
<evidence type="ECO:0000313" key="4">
    <source>
        <dbReference type="Proteomes" id="UP001355207"/>
    </source>
</evidence>
<protein>
    <submittedName>
        <fullName evidence="3">Uncharacterized protein</fullName>
    </submittedName>
</protein>
<name>A0AAX4K2F1_9TREE</name>
<dbReference type="GeneID" id="91096890"/>
<keyword evidence="2" id="KW-1133">Transmembrane helix</keyword>